<dbReference type="RefSeq" id="WP_332287523.1">
    <property type="nucleotide sequence ID" value="NZ_JAZIBG010000008.1"/>
</dbReference>
<evidence type="ECO:0000313" key="5">
    <source>
        <dbReference type="EMBL" id="MEF7612629.1"/>
    </source>
</evidence>
<dbReference type="GO" id="GO:0016020">
    <property type="term" value="C:membrane"/>
    <property type="evidence" value="ECO:0007669"/>
    <property type="project" value="TreeGrafter"/>
</dbReference>
<dbReference type="InterPro" id="IPR002347">
    <property type="entry name" value="SDR_fam"/>
</dbReference>
<dbReference type="Pfam" id="PF00106">
    <property type="entry name" value="adh_short"/>
    <property type="match status" value="1"/>
</dbReference>
<dbReference type="PANTHER" id="PTHR44196">
    <property type="entry name" value="DEHYDROGENASE/REDUCTASE SDR FAMILY MEMBER 7B"/>
    <property type="match status" value="1"/>
</dbReference>
<evidence type="ECO:0000256" key="3">
    <source>
        <dbReference type="SAM" id="MobiDB-lite"/>
    </source>
</evidence>
<comment type="caution">
    <text evidence="5">The sequence shown here is derived from an EMBL/GenBank/DDBJ whole genome shotgun (WGS) entry which is preliminary data.</text>
</comment>
<dbReference type="Gene3D" id="3.40.50.720">
    <property type="entry name" value="NAD(P)-binding Rossmann-like Domain"/>
    <property type="match status" value="1"/>
</dbReference>
<dbReference type="EMBL" id="JAZIBG010000008">
    <property type="protein sequence ID" value="MEF7612629.1"/>
    <property type="molecule type" value="Genomic_DNA"/>
</dbReference>
<dbReference type="NCBIfam" id="NF006565">
    <property type="entry name" value="PRK09072.1"/>
    <property type="match status" value="1"/>
</dbReference>
<gene>
    <name evidence="5" type="ORF">V4F39_01820</name>
</gene>
<dbReference type="GO" id="GO:0016491">
    <property type="term" value="F:oxidoreductase activity"/>
    <property type="evidence" value="ECO:0007669"/>
    <property type="project" value="UniProtKB-KW"/>
</dbReference>
<feature type="compositionally biased region" description="Pro residues" evidence="3">
    <location>
        <begin position="261"/>
        <end position="270"/>
    </location>
</feature>
<comment type="similarity">
    <text evidence="1">Belongs to the short-chain dehydrogenases/reductases (SDR) family.</text>
</comment>
<dbReference type="InterPro" id="IPR020904">
    <property type="entry name" value="Sc_DH/Rdtase_CS"/>
</dbReference>
<keyword evidence="6" id="KW-1185">Reference proteome</keyword>
<organism evidence="5 6">
    <name type="scientific">Aquincola agrisoli</name>
    <dbReference type="NCBI Taxonomy" id="3119538"/>
    <lineage>
        <taxon>Bacteria</taxon>
        <taxon>Pseudomonadati</taxon>
        <taxon>Pseudomonadota</taxon>
        <taxon>Betaproteobacteria</taxon>
        <taxon>Burkholderiales</taxon>
        <taxon>Sphaerotilaceae</taxon>
        <taxon>Aquincola</taxon>
    </lineage>
</organism>
<feature type="domain" description="Ketoreductase" evidence="4">
    <location>
        <begin position="6"/>
        <end position="186"/>
    </location>
</feature>
<feature type="region of interest" description="Disordered" evidence="3">
    <location>
        <begin position="255"/>
        <end position="278"/>
    </location>
</feature>
<dbReference type="Proteomes" id="UP001336250">
    <property type="component" value="Unassembled WGS sequence"/>
</dbReference>
<dbReference type="AlphaFoldDB" id="A0AAW9QAB4"/>
<evidence type="ECO:0000259" key="4">
    <source>
        <dbReference type="SMART" id="SM00822"/>
    </source>
</evidence>
<dbReference type="SUPFAM" id="SSF51735">
    <property type="entry name" value="NAD(P)-binding Rossmann-fold domains"/>
    <property type="match status" value="1"/>
</dbReference>
<dbReference type="PRINTS" id="PR00081">
    <property type="entry name" value="GDHRDH"/>
</dbReference>
<dbReference type="PANTHER" id="PTHR44196:SF1">
    <property type="entry name" value="DEHYDROGENASE_REDUCTASE SDR FAMILY MEMBER 7B"/>
    <property type="match status" value="1"/>
</dbReference>
<evidence type="ECO:0000256" key="2">
    <source>
        <dbReference type="ARBA" id="ARBA00023002"/>
    </source>
</evidence>
<evidence type="ECO:0000256" key="1">
    <source>
        <dbReference type="ARBA" id="ARBA00006484"/>
    </source>
</evidence>
<dbReference type="InterPro" id="IPR057326">
    <property type="entry name" value="KR_dom"/>
</dbReference>
<keyword evidence="2" id="KW-0560">Oxidoreductase</keyword>
<dbReference type="InterPro" id="IPR036291">
    <property type="entry name" value="NAD(P)-bd_dom_sf"/>
</dbReference>
<dbReference type="SMART" id="SM00822">
    <property type="entry name" value="PKS_KR"/>
    <property type="match status" value="1"/>
</dbReference>
<reference evidence="5 6" key="1">
    <citation type="submission" date="2024-02" db="EMBL/GenBank/DDBJ databases">
        <title>Genome sequence of Aquincola sp. MAHUQ-54.</title>
        <authorList>
            <person name="Huq M.A."/>
        </authorList>
    </citation>
    <scope>NUCLEOTIDE SEQUENCE [LARGE SCALE GENOMIC DNA]</scope>
    <source>
        <strain evidence="5 6">MAHUQ-54</strain>
    </source>
</reference>
<proteinExistence type="inferred from homology"/>
<sequence>MKPGDARVLLTGAAGGIGQAVAGALVEAGAAVLLAGRSAAALSAQSRALQPQPDPARVHWHQVELEDFGSIAELARVASDWRCNVVVHGAGLPAFGRLEAIDPAEMHRLLQVNLLAPMVLTQALLPHLRSLPQAQVLYVGSVLGALGLPGYSVYGASKAGLRGFAQALRRELADGPVQVQYLGPRSTRTRFNSAAARAHAEQTGTASDTPQQVARALLRMLGDGTPERFLGTSERAAVRINGLAPTLLDAAFSGHRRHLPPAAPPSPPTPATATAPRA</sequence>
<evidence type="ECO:0000313" key="6">
    <source>
        <dbReference type="Proteomes" id="UP001336250"/>
    </source>
</evidence>
<protein>
    <submittedName>
        <fullName evidence="5">SDR family oxidoreductase</fullName>
    </submittedName>
</protein>
<name>A0AAW9QAB4_9BURK</name>
<dbReference type="PROSITE" id="PS00061">
    <property type="entry name" value="ADH_SHORT"/>
    <property type="match status" value="1"/>
</dbReference>
<accession>A0AAW9QAB4</accession>